<dbReference type="PANTHER" id="PTHR43569">
    <property type="entry name" value="AMIDOHYDROLASE"/>
    <property type="match status" value="1"/>
</dbReference>
<dbReference type="AlphaFoldDB" id="A0A399F2Z0"/>
<evidence type="ECO:0000313" key="4">
    <source>
        <dbReference type="Proteomes" id="UP000266178"/>
    </source>
</evidence>
<evidence type="ECO:0000256" key="1">
    <source>
        <dbReference type="ARBA" id="ARBA00038310"/>
    </source>
</evidence>
<reference evidence="3 4" key="1">
    <citation type="submission" date="2018-08" db="EMBL/GenBank/DDBJ databases">
        <title>Meiothermus granaticius genome AF-68 sequencing project.</title>
        <authorList>
            <person name="Da Costa M.S."/>
            <person name="Albuquerque L."/>
            <person name="Raposo P."/>
            <person name="Froufe H.J.C."/>
            <person name="Barroso C.S."/>
            <person name="Egas C."/>
        </authorList>
    </citation>
    <scope>NUCLEOTIDE SEQUENCE [LARGE SCALE GENOMIC DNA]</scope>
    <source>
        <strain evidence="3 4">AF-68</strain>
    </source>
</reference>
<dbReference type="Gene3D" id="3.20.20.140">
    <property type="entry name" value="Metal-dependent hydrolases"/>
    <property type="match status" value="1"/>
</dbReference>
<dbReference type="PANTHER" id="PTHR43569:SF2">
    <property type="entry name" value="AMIDOHYDROLASE-RELATED DOMAIN-CONTAINING PROTEIN"/>
    <property type="match status" value="1"/>
</dbReference>
<comment type="similarity">
    <text evidence="1">Belongs to the metallo-dependent hydrolases superfamily.</text>
</comment>
<comment type="caution">
    <text evidence="3">The sequence shown here is derived from an EMBL/GenBank/DDBJ whole genome shotgun (WGS) entry which is preliminary data.</text>
</comment>
<feature type="domain" description="Amidohydrolase-related" evidence="2">
    <location>
        <begin position="3"/>
        <end position="279"/>
    </location>
</feature>
<gene>
    <name evidence="3" type="ORF">Mgrana_03014</name>
</gene>
<dbReference type="InterPro" id="IPR052350">
    <property type="entry name" value="Metallo-dep_Lactonases"/>
</dbReference>
<dbReference type="Proteomes" id="UP000266178">
    <property type="component" value="Unassembled WGS sequence"/>
</dbReference>
<organism evidence="3 4">
    <name type="scientific">Meiothermus granaticius NBRC 107808</name>
    <dbReference type="NCBI Taxonomy" id="1227551"/>
    <lineage>
        <taxon>Bacteria</taxon>
        <taxon>Thermotogati</taxon>
        <taxon>Deinococcota</taxon>
        <taxon>Deinococci</taxon>
        <taxon>Thermales</taxon>
        <taxon>Thermaceae</taxon>
        <taxon>Meiothermus</taxon>
    </lineage>
</organism>
<dbReference type="InterPro" id="IPR006680">
    <property type="entry name" value="Amidohydro-rel"/>
</dbReference>
<dbReference type="GO" id="GO:0016787">
    <property type="term" value="F:hydrolase activity"/>
    <property type="evidence" value="ECO:0007669"/>
    <property type="project" value="UniProtKB-KW"/>
</dbReference>
<sequence>MVIDAHQHFLFPSRVGYPWLEPAPLAPLRRDFGPEELGPLLRQNRVDRTLLVQTRSSLEETLEFLRIAAEVEYVAGVVGWADLTHPRLGALLDELLASGPGRYLVGLRHQVHDEPDPRWLLQDRVQQNIAELGQRGLAYDFLSRSRELPACLETARNHPEVRFVLDHLAKPNIAAGEWAGWLEGLAPLAELPNVWVKLSGLVTEADWQRWTPEQLRPYVLEALRLFGPQRCLFGSDWPVCTLAASYTQVKGTLETLLGDLSPAEREGIFGLNAAQVYGLSL</sequence>
<protein>
    <submittedName>
        <fullName evidence="3">Amidohydrolase</fullName>
    </submittedName>
</protein>
<dbReference type="RefSeq" id="WP_119358444.1">
    <property type="nucleotide sequence ID" value="NZ_BJXM01000011.1"/>
</dbReference>
<dbReference type="EMBL" id="QWLB01000058">
    <property type="protein sequence ID" value="RIH91107.1"/>
    <property type="molecule type" value="Genomic_DNA"/>
</dbReference>
<accession>A0A399F2Z0</accession>
<evidence type="ECO:0000313" key="3">
    <source>
        <dbReference type="EMBL" id="RIH91107.1"/>
    </source>
</evidence>
<dbReference type="InterPro" id="IPR032466">
    <property type="entry name" value="Metal_Hydrolase"/>
</dbReference>
<name>A0A399F2Z0_9DEIN</name>
<keyword evidence="4" id="KW-1185">Reference proteome</keyword>
<evidence type="ECO:0000259" key="2">
    <source>
        <dbReference type="Pfam" id="PF04909"/>
    </source>
</evidence>
<proteinExistence type="inferred from homology"/>
<dbReference type="Pfam" id="PF04909">
    <property type="entry name" value="Amidohydro_2"/>
    <property type="match status" value="1"/>
</dbReference>
<keyword evidence="3" id="KW-0378">Hydrolase</keyword>
<dbReference type="OrthoDB" id="9771932at2"/>
<dbReference type="SUPFAM" id="SSF51556">
    <property type="entry name" value="Metallo-dependent hydrolases"/>
    <property type="match status" value="1"/>
</dbReference>